<comment type="subcellular location">
    <subcellularLocation>
        <location evidence="2">Membrane</location>
        <topology evidence="2">Single-pass membrane protein</topology>
    </subcellularLocation>
</comment>
<dbReference type="FunFam" id="3.30.70.270:FF:000001">
    <property type="entry name" value="Diguanylate cyclase domain protein"/>
    <property type="match status" value="1"/>
</dbReference>
<dbReference type="SUPFAM" id="SSF52540">
    <property type="entry name" value="P-loop containing nucleoside triphosphate hydrolases"/>
    <property type="match status" value="1"/>
</dbReference>
<keyword evidence="6" id="KW-1185">Reference proteome</keyword>
<evidence type="ECO:0000259" key="3">
    <source>
        <dbReference type="PROSITE" id="PS50011"/>
    </source>
</evidence>
<dbReference type="InterPro" id="IPR053159">
    <property type="entry name" value="Hybrid_Histidine_Kinase"/>
</dbReference>
<dbReference type="Proteomes" id="UP000571701">
    <property type="component" value="Unassembled WGS sequence"/>
</dbReference>
<dbReference type="InterPro" id="IPR043128">
    <property type="entry name" value="Rev_trsase/Diguanyl_cyclase"/>
</dbReference>
<feature type="domain" description="Protein kinase" evidence="3">
    <location>
        <begin position="6"/>
        <end position="269"/>
    </location>
</feature>
<evidence type="ECO:0000313" key="6">
    <source>
        <dbReference type="Proteomes" id="UP000571701"/>
    </source>
</evidence>
<dbReference type="GO" id="GO:0004672">
    <property type="term" value="F:protein kinase activity"/>
    <property type="evidence" value="ECO:0007669"/>
    <property type="project" value="InterPro"/>
</dbReference>
<evidence type="ECO:0000313" key="5">
    <source>
        <dbReference type="EMBL" id="MBA5763229.1"/>
    </source>
</evidence>
<dbReference type="InterPro" id="IPR027417">
    <property type="entry name" value="P-loop_NTPase"/>
</dbReference>
<dbReference type="GO" id="GO:0016020">
    <property type="term" value="C:membrane"/>
    <property type="evidence" value="ECO:0007669"/>
    <property type="project" value="UniProtKB-SubCell"/>
</dbReference>
<dbReference type="PROSITE" id="PS00109">
    <property type="entry name" value="PROTEIN_KINASE_TYR"/>
    <property type="match status" value="1"/>
</dbReference>
<dbReference type="PANTHER" id="PTHR43642:SF1">
    <property type="entry name" value="HYBRID SIGNAL TRANSDUCTION HISTIDINE KINASE G"/>
    <property type="match status" value="1"/>
</dbReference>
<comment type="caution">
    <text evidence="5">The sequence shown here is derived from an EMBL/GenBank/DDBJ whole genome shotgun (WGS) entry which is preliminary data.</text>
</comment>
<dbReference type="Pfam" id="PF13191">
    <property type="entry name" value="AAA_16"/>
    <property type="match status" value="1"/>
</dbReference>
<feature type="domain" description="GGDEF" evidence="4">
    <location>
        <begin position="1550"/>
        <end position="1678"/>
    </location>
</feature>
<evidence type="ECO:0000256" key="2">
    <source>
        <dbReference type="ARBA" id="ARBA00004167"/>
    </source>
</evidence>
<dbReference type="InterPro" id="IPR000160">
    <property type="entry name" value="GGDEF_dom"/>
</dbReference>
<sequence>MKIAGFTDLKRVYKGYQHEIYQAIREVDAQSVAIKVPVSTFPEPRQIVALQREHQILNQIDGQGIPKAIEFFEFKNSACFVRQWVEGISLRDYFNQQAVSIHQGLLISIELTRIIGQLHRQNYCHRDISAGNIVINIGSNQLTLLDYSSALEFPNRARRVLKPKFIEGSRAYMSPEQTGRMNRGLDFRTDFYSLGVLLYELFTQRLPFITQDNNQLIHSHIALDPKAPSSLSAEIPVVLSNIILKLMSKSPDARYQSAQGIQADLERCLLECEKGNTTTKFELGTEDLRDWFIIPDKLYGRKRETQTLLKAFEQTQISEGQLLFVTGPSGIGKTSLIKELYRPLAEQGGYISSGKYDQIMRHQPYFGVIQALSGLIKQIIADNESRRQFWQTQILQGVGHNGQILIDAIPELEYLIGKQPPVTIIPDDASSTRFNTTFFNLLYTLSHSGVPLVLFFDDLQWIDQASLALIEALTPTLSESTLMLIGAYRSNEVDNNHPLMLSMPRFESNCTNLSCIELSQLPSDSLKELLYETLGLTEPESSQLNQLIFERSHGNPQIYRTMLFTLYSHNSVSYDYCLRQWRWNRKAVEAMPHAQNSVAMLKNNMREFTTETIEVIRTAGCIGSHFDLDLLARLTRSTKVMTAQSLLPAIIKGYIQPLDDDFELYTNTSGDKLPNISFKFTHDRIQQAAYGLVTKDDQARIHWQIGQALLDELDERQQETKLFDAVLHLNQGAIHASSTQSAMLIDLNLKAGKRAKQSAAYDVAYSCLEKAFTSIGKDAFNSGSEYAIEVGLEFAQSCYLVGQFDQAESLYQQIKSITTSERDLLKLANIQAKQYHHQGLYQQSVEQGFQALRLLGIALPDDDDKLLELFAEQKGQIERALQTKTLDVVYQQEHVEDEYTSLTLALLFDMFSNAYLLGRGPLLAAIAATSARLAIERGNCAVSSVCFIHYATILCSSGEYIEGHQFGRLAVKLADKYQHPTYKNYTYHVFSLGINHWREPLKNSYYYWHEASKLSKESGSPFAGWVFLQLPHLLFASGTQLAKVEQQVAESYEYLNSNQLNDVAKLLKIIVDQPLRHLTGKTFSFDSLDDADFTTAELMATFKDAPFFLGHTVYSVLRATLLSRNFQPSKQLFEWLPVIENTVQAQIILVDSYLFTALHLCANCNHVAENEKQQLLSTINEIVVKFEEWARLCPSNYRHKLEMLQAELLRLNNHPMEALALYDKARESALESRFLMDAALCDELAGFFWLDIGVVFQSDSYIRRAISGYHQWGASGKVDWLKQHFPHLSNNYDDHITQLNSTVSSTIETDDFSAGLDMKSVLKTSQAVSQHIHLNTLAKELLDLAVENAGATQGMLLLENEDQFTITHTSNVDTSKKQAVNIEYTQSDSLSHAMVRYVLKLCQPVVYTSSDLSEQFERCSYLQGKDLISVLCLPIVRQNKISGVLYLENTHTADAFQLDRVQTLKIIASQAAISLENAQMYQDLQDLNKNLEQLVHERTKRLYQANQQLEQSNQELYTLSTTDGLTQLFNRRYIEQYINGSMQQRQLDVEPMSILMLDVDHFKSINDTFGHSKGDHVLVSVAEAIKQSIGIKDIPGRWGGEEFVVICPTNIDAAFKNAQLISRNIFNLDLIEGTNVTVSVGVTPCLQDDTIDNVLSRVDEALYQAKNNGRNQVIIKNN</sequence>
<dbReference type="Gene3D" id="3.30.70.270">
    <property type="match status" value="1"/>
</dbReference>
<dbReference type="CDD" id="cd14014">
    <property type="entry name" value="STKc_PknB_like"/>
    <property type="match status" value="1"/>
</dbReference>
<reference evidence="5 6" key="1">
    <citation type="submission" date="2020-07" db="EMBL/GenBank/DDBJ databases">
        <title>Vibrio marinisediminis sp. nov., isolated from marine sediment.</title>
        <authorList>
            <person name="Ji X."/>
        </authorList>
    </citation>
    <scope>NUCLEOTIDE SEQUENCE [LARGE SCALE GENOMIC DNA]</scope>
    <source>
        <strain evidence="5 6">404</strain>
    </source>
</reference>
<organism evidence="5 6">
    <name type="scientific">Vibrio marinisediminis</name>
    <dbReference type="NCBI Taxonomy" id="2758441"/>
    <lineage>
        <taxon>Bacteria</taxon>
        <taxon>Pseudomonadati</taxon>
        <taxon>Pseudomonadota</taxon>
        <taxon>Gammaproteobacteria</taxon>
        <taxon>Vibrionales</taxon>
        <taxon>Vibrionaceae</taxon>
        <taxon>Vibrio</taxon>
    </lineage>
</organism>
<dbReference type="InterPro" id="IPR029016">
    <property type="entry name" value="GAF-like_dom_sf"/>
</dbReference>
<dbReference type="InterPro" id="IPR008266">
    <property type="entry name" value="Tyr_kinase_AS"/>
</dbReference>
<dbReference type="SMART" id="SM00220">
    <property type="entry name" value="S_TKc"/>
    <property type="match status" value="1"/>
</dbReference>
<protein>
    <submittedName>
        <fullName evidence="5">Diguanylate cyclase</fullName>
    </submittedName>
</protein>
<accession>A0A7W2FS14</accession>
<dbReference type="RefSeq" id="WP_182109244.1">
    <property type="nucleotide sequence ID" value="NZ_JACFYF010000007.1"/>
</dbReference>
<comment type="cofactor">
    <cofactor evidence="1">
        <name>Mg(2+)</name>
        <dbReference type="ChEBI" id="CHEBI:18420"/>
    </cofactor>
</comment>
<name>A0A7W2FS14_9VIBR</name>
<dbReference type="CDD" id="cd01949">
    <property type="entry name" value="GGDEF"/>
    <property type="match status" value="1"/>
</dbReference>
<dbReference type="SUPFAM" id="SSF55073">
    <property type="entry name" value="Nucleotide cyclase"/>
    <property type="match status" value="1"/>
</dbReference>
<dbReference type="PROSITE" id="PS50887">
    <property type="entry name" value="GGDEF"/>
    <property type="match status" value="1"/>
</dbReference>
<dbReference type="InterPro" id="IPR000719">
    <property type="entry name" value="Prot_kinase_dom"/>
</dbReference>
<dbReference type="InterPro" id="IPR029787">
    <property type="entry name" value="Nucleotide_cyclase"/>
</dbReference>
<dbReference type="SMART" id="SM00267">
    <property type="entry name" value="GGDEF"/>
    <property type="match status" value="1"/>
</dbReference>
<dbReference type="SMART" id="SM00065">
    <property type="entry name" value="GAF"/>
    <property type="match status" value="1"/>
</dbReference>
<gene>
    <name evidence="5" type="ORF">H2O73_12775</name>
</gene>
<dbReference type="InterPro" id="IPR041664">
    <property type="entry name" value="AAA_16"/>
</dbReference>
<evidence type="ECO:0000256" key="1">
    <source>
        <dbReference type="ARBA" id="ARBA00001946"/>
    </source>
</evidence>
<dbReference type="Pfam" id="PF01590">
    <property type="entry name" value="GAF"/>
    <property type="match status" value="1"/>
</dbReference>
<dbReference type="Pfam" id="PF00990">
    <property type="entry name" value="GGDEF"/>
    <property type="match status" value="1"/>
</dbReference>
<dbReference type="Pfam" id="PF00069">
    <property type="entry name" value="Pkinase"/>
    <property type="match status" value="1"/>
</dbReference>
<dbReference type="Gene3D" id="1.10.510.10">
    <property type="entry name" value="Transferase(Phosphotransferase) domain 1"/>
    <property type="match status" value="1"/>
</dbReference>
<dbReference type="NCBIfam" id="TIGR00254">
    <property type="entry name" value="GGDEF"/>
    <property type="match status" value="1"/>
</dbReference>
<dbReference type="GO" id="GO:0005524">
    <property type="term" value="F:ATP binding"/>
    <property type="evidence" value="ECO:0007669"/>
    <property type="project" value="InterPro"/>
</dbReference>
<dbReference type="SUPFAM" id="SSF56112">
    <property type="entry name" value="Protein kinase-like (PK-like)"/>
    <property type="match status" value="1"/>
</dbReference>
<dbReference type="Gene3D" id="3.30.450.40">
    <property type="match status" value="1"/>
</dbReference>
<dbReference type="SUPFAM" id="SSF55781">
    <property type="entry name" value="GAF domain-like"/>
    <property type="match status" value="1"/>
</dbReference>
<dbReference type="InterPro" id="IPR003018">
    <property type="entry name" value="GAF"/>
</dbReference>
<dbReference type="Gene3D" id="3.40.50.300">
    <property type="entry name" value="P-loop containing nucleotide triphosphate hydrolases"/>
    <property type="match status" value="1"/>
</dbReference>
<dbReference type="InterPro" id="IPR011009">
    <property type="entry name" value="Kinase-like_dom_sf"/>
</dbReference>
<proteinExistence type="predicted"/>
<evidence type="ECO:0000259" key="4">
    <source>
        <dbReference type="PROSITE" id="PS50887"/>
    </source>
</evidence>
<dbReference type="EMBL" id="JACFYF010000007">
    <property type="protein sequence ID" value="MBA5763229.1"/>
    <property type="molecule type" value="Genomic_DNA"/>
</dbReference>
<dbReference type="PROSITE" id="PS50011">
    <property type="entry name" value="PROTEIN_KINASE_DOM"/>
    <property type="match status" value="1"/>
</dbReference>
<dbReference type="PANTHER" id="PTHR43642">
    <property type="entry name" value="HYBRID SIGNAL TRANSDUCTION HISTIDINE KINASE G"/>
    <property type="match status" value="1"/>
</dbReference>